<feature type="domain" description="Exopolyphosphatase C-terminal" evidence="2">
    <location>
        <begin position="373"/>
        <end position="515"/>
    </location>
</feature>
<organism evidence="3 4">
    <name type="scientific">Rubellimicrobium mesophilum DSM 19309</name>
    <dbReference type="NCBI Taxonomy" id="442562"/>
    <lineage>
        <taxon>Bacteria</taxon>
        <taxon>Pseudomonadati</taxon>
        <taxon>Pseudomonadota</taxon>
        <taxon>Alphaproteobacteria</taxon>
        <taxon>Rhodobacterales</taxon>
        <taxon>Roseobacteraceae</taxon>
        <taxon>Rubellimicrobium</taxon>
    </lineage>
</organism>
<dbReference type="InterPro" id="IPR048951">
    <property type="entry name" value="Ppx_C"/>
</dbReference>
<evidence type="ECO:0000259" key="2">
    <source>
        <dbReference type="Pfam" id="PF21697"/>
    </source>
</evidence>
<dbReference type="EC" id="3.6.1.11" evidence="3"/>
<feature type="domain" description="Ppx/GppA phosphatase N-terminal" evidence="1">
    <location>
        <begin position="51"/>
        <end position="329"/>
    </location>
</feature>
<accession>A0A017HVD1</accession>
<dbReference type="Gene3D" id="3.30.420.150">
    <property type="entry name" value="Exopolyphosphatase. Domain 2"/>
    <property type="match status" value="1"/>
</dbReference>
<dbReference type="AlphaFoldDB" id="A0A017HVD1"/>
<dbReference type="Proteomes" id="UP000019666">
    <property type="component" value="Unassembled WGS sequence"/>
</dbReference>
<dbReference type="PANTHER" id="PTHR30005:SF0">
    <property type="entry name" value="RETROGRADE REGULATION PROTEIN 2"/>
    <property type="match status" value="1"/>
</dbReference>
<dbReference type="SUPFAM" id="SSF53067">
    <property type="entry name" value="Actin-like ATPase domain"/>
    <property type="match status" value="2"/>
</dbReference>
<protein>
    <submittedName>
        <fullName evidence="3">Exopolyphosphatase</fullName>
        <ecNumber evidence="3">3.6.1.11</ecNumber>
    </submittedName>
</protein>
<dbReference type="Gene3D" id="3.30.420.40">
    <property type="match status" value="1"/>
</dbReference>
<dbReference type="GO" id="GO:0004309">
    <property type="term" value="F:exopolyphosphatase activity"/>
    <property type="evidence" value="ECO:0007669"/>
    <property type="project" value="UniProtKB-EC"/>
</dbReference>
<evidence type="ECO:0000259" key="1">
    <source>
        <dbReference type="Pfam" id="PF02541"/>
    </source>
</evidence>
<sequence>MPMTMAPDDTFRADVPRTPGWGAGRPLFEPNERLHVGVIDVGSNSVRFVVFDGAARSPAYFYNEKIMCALGAGLSETGRLNPKGKARALDALCRFAALARGMGLQSMMAVATAAVREAEDGPAFVEEVERTTGLSLEVIPGDEEARLSAQGVLLGWPGSYGLVCDIGGASMELADLARGQVGRRVTSPLGGLKLQEVKGGPKALSKHIAEVIGRLHEEMGGETGMRLFLVGGSWRAIARVDMHRRDWPLTVLHEYRMTPAAVAATRAYIADKDIEAMRRQLGISEDRMALVPVAVQVLDELVRVFKPKDIAVSSYGIREGMLYERMPKELRERDPLLEACRFQERRDARLPGFGETLFKFVLPLFPEADWQRRRIIEAACLLHDVNWRAHPDYRAETCVDAATRANLGGVKHEERVYIGLALLYRYSSRREGTRFDALFKLLSDADAKEAEVLGRAMRLGAMLWLGAHDAPGAFLWKPERKALTLSLENRARPLFGEVAQARLKALGQAMGAEARVVFAD</sequence>
<name>A0A017HVD1_9RHOB</name>
<evidence type="ECO:0000313" key="3">
    <source>
        <dbReference type="EMBL" id="EYD78290.1"/>
    </source>
</evidence>
<keyword evidence="4" id="KW-1185">Reference proteome</keyword>
<keyword evidence="3" id="KW-0378">Hydrolase</keyword>
<dbReference type="InterPro" id="IPR050273">
    <property type="entry name" value="GppA/Ppx_hydrolase"/>
</dbReference>
<dbReference type="Gene3D" id="1.10.3210.10">
    <property type="entry name" value="Hypothetical protein af1432"/>
    <property type="match status" value="1"/>
</dbReference>
<dbReference type="STRING" id="442562.Rumeso_00119"/>
<dbReference type="PATRIC" id="fig|442562.3.peg.120"/>
<dbReference type="CDD" id="cd24052">
    <property type="entry name" value="ASKHA_NBD_HpPPX-GppA-like"/>
    <property type="match status" value="1"/>
</dbReference>
<evidence type="ECO:0000313" key="4">
    <source>
        <dbReference type="Proteomes" id="UP000019666"/>
    </source>
</evidence>
<dbReference type="InterPro" id="IPR043129">
    <property type="entry name" value="ATPase_NBD"/>
</dbReference>
<dbReference type="Pfam" id="PF02541">
    <property type="entry name" value="Ppx-GppA"/>
    <property type="match status" value="1"/>
</dbReference>
<dbReference type="EMBL" id="AOSK01000005">
    <property type="protein sequence ID" value="EYD78290.1"/>
    <property type="molecule type" value="Genomic_DNA"/>
</dbReference>
<dbReference type="InterPro" id="IPR003695">
    <property type="entry name" value="Ppx_GppA_N"/>
</dbReference>
<dbReference type="PANTHER" id="PTHR30005">
    <property type="entry name" value="EXOPOLYPHOSPHATASE"/>
    <property type="match status" value="1"/>
</dbReference>
<comment type="caution">
    <text evidence="3">The sequence shown here is derived from an EMBL/GenBank/DDBJ whole genome shotgun (WGS) entry which is preliminary data.</text>
</comment>
<dbReference type="Pfam" id="PF21697">
    <property type="entry name" value="Ppx_C"/>
    <property type="match status" value="1"/>
</dbReference>
<gene>
    <name evidence="3" type="ORF">Rumeso_00119</name>
</gene>
<dbReference type="HOGENOM" id="CLU_025908_4_2_5"/>
<reference evidence="3 4" key="1">
    <citation type="submission" date="2013-02" db="EMBL/GenBank/DDBJ databases">
        <authorList>
            <person name="Fiebig A."/>
            <person name="Goeker M."/>
            <person name="Klenk H.-P.P."/>
        </authorList>
    </citation>
    <scope>NUCLEOTIDE SEQUENCE [LARGE SCALE GENOMIC DNA]</scope>
    <source>
        <strain evidence="3 4">DSM 19309</strain>
    </source>
</reference>
<dbReference type="SUPFAM" id="SSF109604">
    <property type="entry name" value="HD-domain/PDEase-like"/>
    <property type="match status" value="1"/>
</dbReference>
<proteinExistence type="predicted"/>